<sequence length="109" mass="12612">MGHQKFKVFQAFALGGFFILQQPYNNAKGGPCKSGIPAVPEGFLAVLAWVVVLTPPVLYLPLFAYYRHSKSDKWQFPGWLHKKSWLVAFFYLLQRSELTKNHKFFTMRS</sequence>
<organism evidence="2 3">
    <name type="scientific">Thermosinus carboxydivorans Nor1</name>
    <dbReference type="NCBI Taxonomy" id="401526"/>
    <lineage>
        <taxon>Bacteria</taxon>
        <taxon>Bacillati</taxon>
        <taxon>Bacillota</taxon>
        <taxon>Negativicutes</taxon>
        <taxon>Selenomonadales</taxon>
        <taxon>Sporomusaceae</taxon>
        <taxon>Thermosinus</taxon>
    </lineage>
</organism>
<name>A1HRL5_9FIRM</name>
<evidence type="ECO:0000256" key="1">
    <source>
        <dbReference type="SAM" id="Phobius"/>
    </source>
</evidence>
<comment type="caution">
    <text evidence="2">The sequence shown here is derived from an EMBL/GenBank/DDBJ whole genome shotgun (WGS) entry which is preliminary data.</text>
</comment>
<accession>A1HRL5</accession>
<keyword evidence="1" id="KW-0472">Membrane</keyword>
<evidence type="ECO:0000313" key="3">
    <source>
        <dbReference type="Proteomes" id="UP000005139"/>
    </source>
</evidence>
<reference evidence="2 3" key="2">
    <citation type="submission" date="2007-01" db="EMBL/GenBank/DDBJ databases">
        <title>Sequencing of the draft genome and assembly of Thermosinus carboxydivorans Nor1.</title>
        <authorList>
            <consortium name="US DOE Joint Genome Institute (JGI-PGF)"/>
            <person name="Copeland A."/>
            <person name="Lucas S."/>
            <person name="Lapidus A."/>
            <person name="Barry K."/>
            <person name="Glavina del Rio T."/>
            <person name="Dalin E."/>
            <person name="Tice H."/>
            <person name="Bruce D."/>
            <person name="Pitluck S."/>
            <person name="Richardson P."/>
        </authorList>
    </citation>
    <scope>NUCLEOTIDE SEQUENCE [LARGE SCALE GENOMIC DNA]</scope>
    <source>
        <strain evidence="2 3">Nor1</strain>
    </source>
</reference>
<feature type="transmembrane region" description="Helical" evidence="1">
    <location>
        <begin position="43"/>
        <end position="66"/>
    </location>
</feature>
<dbReference type="Proteomes" id="UP000005139">
    <property type="component" value="Unassembled WGS sequence"/>
</dbReference>
<reference evidence="2 3" key="1">
    <citation type="submission" date="2007-01" db="EMBL/GenBank/DDBJ databases">
        <title>Annotation of the draft genome assembly of Thermosinus carboxydivorans Nor1.</title>
        <authorList>
            <consortium name="US DOE Joint Genome Institute (JGI-ORNL)"/>
            <person name="Larimer F."/>
            <person name="Land M."/>
            <person name="Hauser L."/>
        </authorList>
    </citation>
    <scope>NUCLEOTIDE SEQUENCE [LARGE SCALE GENOMIC DNA]</scope>
    <source>
        <strain evidence="2 3">Nor1</strain>
    </source>
</reference>
<evidence type="ECO:0000313" key="2">
    <source>
        <dbReference type="EMBL" id="EAX47375.1"/>
    </source>
</evidence>
<protein>
    <submittedName>
        <fullName evidence="2">Uncharacterized protein</fullName>
    </submittedName>
</protein>
<gene>
    <name evidence="2" type="ORF">TcarDRAFT_1393</name>
</gene>
<dbReference type="EMBL" id="AAWL01000011">
    <property type="protein sequence ID" value="EAX47375.1"/>
    <property type="molecule type" value="Genomic_DNA"/>
</dbReference>
<keyword evidence="3" id="KW-1185">Reference proteome</keyword>
<proteinExistence type="predicted"/>
<keyword evidence="1" id="KW-1133">Transmembrane helix</keyword>
<keyword evidence="1" id="KW-0812">Transmembrane</keyword>
<dbReference type="AlphaFoldDB" id="A1HRL5"/>